<comment type="caution">
    <text evidence="4">The sequence shown here is derived from an EMBL/GenBank/DDBJ whole genome shotgun (WGS) entry which is preliminary data.</text>
</comment>
<feature type="domain" description="LppM" evidence="3">
    <location>
        <begin position="27"/>
        <end position="175"/>
    </location>
</feature>
<evidence type="ECO:0000259" key="3">
    <source>
        <dbReference type="Pfam" id="PF21946"/>
    </source>
</evidence>
<dbReference type="PROSITE" id="PS51257">
    <property type="entry name" value="PROKAR_LIPOPROTEIN"/>
    <property type="match status" value="1"/>
</dbReference>
<feature type="region of interest" description="Disordered" evidence="1">
    <location>
        <begin position="241"/>
        <end position="350"/>
    </location>
</feature>
<protein>
    <submittedName>
        <fullName evidence="4">LppM family (Lipo)protein</fullName>
    </submittedName>
</protein>
<evidence type="ECO:0000256" key="2">
    <source>
        <dbReference type="SAM" id="Phobius"/>
    </source>
</evidence>
<keyword evidence="2" id="KW-0472">Membrane</keyword>
<accession>A0ABW0FBX0</accession>
<dbReference type="RefSeq" id="WP_343925259.1">
    <property type="nucleotide sequence ID" value="NZ_BAAAIR010000045.1"/>
</dbReference>
<dbReference type="Proteomes" id="UP001595937">
    <property type="component" value="Unassembled WGS sequence"/>
</dbReference>
<feature type="compositionally biased region" description="Low complexity" evidence="1">
    <location>
        <begin position="308"/>
        <end position="328"/>
    </location>
</feature>
<dbReference type="GeneID" id="303298251"/>
<dbReference type="Pfam" id="PF21946">
    <property type="entry name" value="LppM"/>
    <property type="match status" value="1"/>
</dbReference>
<sequence length="350" mass="37262">MKTISARRRLYALLVLPFVLLLAGCGKMHAEFEVKDVDSMQVSFDMGFKPSFVESEFDNAQAMCDDIESDEPIGTVTIEAYEEDGLWGCRFSGPMERSEFGSGMELAESDGEYHLTMDMGSEALTQADLDMFASLYGADVSDFDFKMTFTFPGKVLESQGGTIDGNTVTYTDIVDFYSGVDITAESGGFPWLIVIIIVVVLGFLLLLVLAAIIFFVIRARRKKTSNGASGTGVPAAFGGAAAGAASMPSGNTPPATPQNGQQWGQASPPPAAPQDGQQWGQASPPAAAPQDGQQWGQASPPPAAPQDGQQWGQASPPAAPPSDQDQPWNQQRPDSENPQGGNQPPQNPGW</sequence>
<evidence type="ECO:0000313" key="4">
    <source>
        <dbReference type="EMBL" id="MFC5296016.1"/>
    </source>
</evidence>
<keyword evidence="2" id="KW-1133">Transmembrane helix</keyword>
<gene>
    <name evidence="4" type="ORF">ACFPK8_00650</name>
</gene>
<keyword evidence="2" id="KW-0812">Transmembrane</keyword>
<proteinExistence type="predicted"/>
<keyword evidence="5" id="KW-1185">Reference proteome</keyword>
<evidence type="ECO:0000256" key="1">
    <source>
        <dbReference type="SAM" id="MobiDB-lite"/>
    </source>
</evidence>
<name>A0ABW0FBX0_9MICO</name>
<dbReference type="EMBL" id="JBHSLN010000003">
    <property type="protein sequence ID" value="MFC5296016.1"/>
    <property type="molecule type" value="Genomic_DNA"/>
</dbReference>
<feature type="compositionally biased region" description="Polar residues" evidence="1">
    <location>
        <begin position="248"/>
        <end position="265"/>
    </location>
</feature>
<feature type="transmembrane region" description="Helical" evidence="2">
    <location>
        <begin position="191"/>
        <end position="217"/>
    </location>
</feature>
<reference evidence="5" key="1">
    <citation type="journal article" date="2019" name="Int. J. Syst. Evol. Microbiol.">
        <title>The Global Catalogue of Microorganisms (GCM) 10K type strain sequencing project: providing services to taxonomists for standard genome sequencing and annotation.</title>
        <authorList>
            <consortium name="The Broad Institute Genomics Platform"/>
            <consortium name="The Broad Institute Genome Sequencing Center for Infectious Disease"/>
            <person name="Wu L."/>
            <person name="Ma J."/>
        </authorList>
    </citation>
    <scope>NUCLEOTIDE SEQUENCE [LARGE SCALE GENOMIC DNA]</scope>
    <source>
        <strain evidence="5">CGMCC 1.16455</strain>
    </source>
</reference>
<organism evidence="4 5">
    <name type="scientific">Brachybacterium tyrofermentans</name>
    <dbReference type="NCBI Taxonomy" id="47848"/>
    <lineage>
        <taxon>Bacteria</taxon>
        <taxon>Bacillati</taxon>
        <taxon>Actinomycetota</taxon>
        <taxon>Actinomycetes</taxon>
        <taxon>Micrococcales</taxon>
        <taxon>Dermabacteraceae</taxon>
        <taxon>Brachybacterium</taxon>
    </lineage>
</organism>
<evidence type="ECO:0000313" key="5">
    <source>
        <dbReference type="Proteomes" id="UP001595937"/>
    </source>
</evidence>
<dbReference type="InterPro" id="IPR053807">
    <property type="entry name" value="LppM"/>
</dbReference>